<feature type="transmembrane region" description="Helical" evidence="6">
    <location>
        <begin position="202"/>
        <end position="226"/>
    </location>
</feature>
<dbReference type="SUPFAM" id="SSF48652">
    <property type="entry name" value="Tetraspanin"/>
    <property type="match status" value="2"/>
</dbReference>
<feature type="transmembrane region" description="Helical" evidence="6">
    <location>
        <begin position="269"/>
        <end position="291"/>
    </location>
</feature>
<dbReference type="Pfam" id="PF00335">
    <property type="entry name" value="Tetraspanin"/>
    <property type="match status" value="2"/>
</dbReference>
<reference evidence="7" key="2">
    <citation type="submission" date="2023-03" db="EMBL/GenBank/DDBJ databases">
        <authorList>
            <person name="Inwood S.N."/>
            <person name="Skelly J.G."/>
            <person name="Guhlin J."/>
            <person name="Harrop T.W.R."/>
            <person name="Goldson S.G."/>
            <person name="Dearden P.K."/>
        </authorList>
    </citation>
    <scope>NUCLEOTIDE SEQUENCE</scope>
    <source>
        <strain evidence="7">Irish</strain>
        <tissue evidence="7">Whole body</tissue>
    </source>
</reference>
<dbReference type="PROSITE" id="PS00421">
    <property type="entry name" value="TM4_1"/>
    <property type="match status" value="1"/>
</dbReference>
<dbReference type="PRINTS" id="PR00259">
    <property type="entry name" value="TMFOUR"/>
</dbReference>
<reference evidence="7" key="1">
    <citation type="journal article" date="2023" name="bioRxiv">
        <title>Scaffold-level genome assemblies of two parasitoid biocontrol wasps reveal the parthenogenesis mechanism and an associated novel virus.</title>
        <authorList>
            <person name="Inwood S."/>
            <person name="Skelly J."/>
            <person name="Guhlin J."/>
            <person name="Harrop T."/>
            <person name="Goldson S."/>
            <person name="Dearden P."/>
        </authorList>
    </citation>
    <scope>NUCLEOTIDE SEQUENCE</scope>
    <source>
        <strain evidence="7">Irish</strain>
        <tissue evidence="7">Whole body</tissue>
    </source>
</reference>
<dbReference type="InterPro" id="IPR018499">
    <property type="entry name" value="Tetraspanin/Peripherin"/>
</dbReference>
<sequence>MNCGEITIKYLLFGINLIFSLCGSILLIFGTLVQVNVQNLSSEIQVTSSTLSISTIVIGSIIFVIAFFGCCGVFRENRCMIITFGTFVLVIFIIQIALSIYLFVVTNRMDDCEIDYEYEKVFKKYWVNGGDRALVDLVQIGTGCCGIDGPDDFMQMPNSTGKYPWSCCVPKNRLNFEACAAEEVYRYGCNDRIIHTVKSPSIILGVIVLGIVGIELIEIIFAFCLAKSIRNDEQRSTLCGLALLVCGVLVQINLKGLSSDIQGSTSTSAIGVIVIGCIIFVIAFFGCCGAIREHHCMVVTYAIFLLSILIIQIALSVYLFVVINGMNENDIKRAYEKVFNEYWVDDGDQAVVNTVQAGLSCCGAAGPEDYMNMPHSTGNYPWSCCAIKDNKEIKTCAAEEVYRRGCDDLLVSSLKSGGKLLGGIVLGIAGVELIGIIFALCLANSIRNDERRTMRV</sequence>
<comment type="caution">
    <text evidence="7">The sequence shown here is derived from an EMBL/GenBank/DDBJ whole genome shotgun (WGS) entry which is preliminary data.</text>
</comment>
<dbReference type="AlphaFoldDB" id="A0AA39C9L5"/>
<dbReference type="InterPro" id="IPR008952">
    <property type="entry name" value="Tetraspanin_EC2_sf"/>
</dbReference>
<feature type="transmembrane region" description="Helical" evidence="6">
    <location>
        <begin position="420"/>
        <end position="446"/>
    </location>
</feature>
<evidence type="ECO:0000313" key="7">
    <source>
        <dbReference type="EMBL" id="KAK0160464.1"/>
    </source>
</evidence>
<evidence type="ECO:0000256" key="5">
    <source>
        <dbReference type="ARBA" id="ARBA00023136"/>
    </source>
</evidence>
<organism evidence="7 8">
    <name type="scientific">Microctonus aethiopoides</name>
    <dbReference type="NCBI Taxonomy" id="144406"/>
    <lineage>
        <taxon>Eukaryota</taxon>
        <taxon>Metazoa</taxon>
        <taxon>Ecdysozoa</taxon>
        <taxon>Arthropoda</taxon>
        <taxon>Hexapoda</taxon>
        <taxon>Insecta</taxon>
        <taxon>Pterygota</taxon>
        <taxon>Neoptera</taxon>
        <taxon>Endopterygota</taxon>
        <taxon>Hymenoptera</taxon>
        <taxon>Apocrita</taxon>
        <taxon>Ichneumonoidea</taxon>
        <taxon>Braconidae</taxon>
        <taxon>Euphorinae</taxon>
        <taxon>Microctonus</taxon>
    </lineage>
</organism>
<dbReference type="CDD" id="cd03127">
    <property type="entry name" value="tetraspanin_LEL"/>
    <property type="match status" value="2"/>
</dbReference>
<keyword evidence="5 6" id="KW-0472">Membrane</keyword>
<protein>
    <recommendedName>
        <fullName evidence="9">Tetraspanin</fullName>
    </recommendedName>
</protein>
<evidence type="ECO:0000256" key="2">
    <source>
        <dbReference type="ARBA" id="ARBA00006840"/>
    </source>
</evidence>
<dbReference type="PANTHER" id="PTHR19282:SF521">
    <property type="entry name" value="IP01817P-RELATED"/>
    <property type="match status" value="1"/>
</dbReference>
<dbReference type="PANTHER" id="PTHR19282">
    <property type="entry name" value="TETRASPANIN"/>
    <property type="match status" value="1"/>
</dbReference>
<comment type="similarity">
    <text evidence="2">Belongs to the tetraspanin (TM4SF) family.</text>
</comment>
<evidence type="ECO:0000256" key="4">
    <source>
        <dbReference type="ARBA" id="ARBA00022989"/>
    </source>
</evidence>
<feature type="transmembrane region" description="Helical" evidence="6">
    <location>
        <begin position="53"/>
        <end position="74"/>
    </location>
</feature>
<accession>A0AA39C9L5</accession>
<comment type="subcellular location">
    <subcellularLocation>
        <location evidence="1">Membrane</location>
        <topology evidence="1">Multi-pass membrane protein</topology>
    </subcellularLocation>
</comment>
<keyword evidence="8" id="KW-1185">Reference proteome</keyword>
<name>A0AA39C9L5_9HYME</name>
<gene>
    <name evidence="7" type="ORF">PV328_007872</name>
</gene>
<feature type="transmembrane region" description="Helical" evidence="6">
    <location>
        <begin position="238"/>
        <end position="257"/>
    </location>
</feature>
<evidence type="ECO:0000313" key="8">
    <source>
        <dbReference type="Proteomes" id="UP001168990"/>
    </source>
</evidence>
<evidence type="ECO:0000256" key="6">
    <source>
        <dbReference type="SAM" id="Phobius"/>
    </source>
</evidence>
<evidence type="ECO:0008006" key="9">
    <source>
        <dbReference type="Google" id="ProtNLM"/>
    </source>
</evidence>
<feature type="transmembrane region" description="Helical" evidence="6">
    <location>
        <begin position="81"/>
        <end position="104"/>
    </location>
</feature>
<evidence type="ECO:0000256" key="3">
    <source>
        <dbReference type="ARBA" id="ARBA00022692"/>
    </source>
</evidence>
<dbReference type="Proteomes" id="UP001168990">
    <property type="component" value="Unassembled WGS sequence"/>
</dbReference>
<feature type="transmembrane region" description="Helical" evidence="6">
    <location>
        <begin position="12"/>
        <end position="33"/>
    </location>
</feature>
<evidence type="ECO:0000256" key="1">
    <source>
        <dbReference type="ARBA" id="ARBA00004141"/>
    </source>
</evidence>
<proteinExistence type="inferred from homology"/>
<keyword evidence="3 6" id="KW-0812">Transmembrane</keyword>
<dbReference type="Gene3D" id="1.10.1450.10">
    <property type="entry name" value="Tetraspanin"/>
    <property type="match status" value="2"/>
</dbReference>
<dbReference type="GO" id="GO:0005886">
    <property type="term" value="C:plasma membrane"/>
    <property type="evidence" value="ECO:0007669"/>
    <property type="project" value="TreeGrafter"/>
</dbReference>
<dbReference type="EMBL" id="JAQQBS010001423">
    <property type="protein sequence ID" value="KAK0160464.1"/>
    <property type="molecule type" value="Genomic_DNA"/>
</dbReference>
<feature type="transmembrane region" description="Helical" evidence="6">
    <location>
        <begin position="298"/>
        <end position="323"/>
    </location>
</feature>
<keyword evidence="4 6" id="KW-1133">Transmembrane helix</keyword>
<dbReference type="InterPro" id="IPR018503">
    <property type="entry name" value="Tetraspanin_CS"/>
</dbReference>